<evidence type="ECO:0000256" key="5">
    <source>
        <dbReference type="PROSITE-ProRule" id="PRU00175"/>
    </source>
</evidence>
<dbReference type="PROSITE" id="PS50089">
    <property type="entry name" value="ZF_RING_2"/>
    <property type="match status" value="1"/>
</dbReference>
<keyword evidence="5" id="KW-0863">Zinc-finger</keyword>
<dbReference type="InterPro" id="IPR045109">
    <property type="entry name" value="LSDs-like"/>
</dbReference>
<evidence type="ECO:0000313" key="10">
    <source>
        <dbReference type="Proteomes" id="UP001497444"/>
    </source>
</evidence>
<keyword evidence="5" id="KW-0862">Zinc</keyword>
<dbReference type="SUPFAM" id="SSF51197">
    <property type="entry name" value="Clavaminate synthase-like"/>
    <property type="match status" value="1"/>
</dbReference>
<evidence type="ECO:0000256" key="2">
    <source>
        <dbReference type="ARBA" id="ARBA00006801"/>
    </source>
</evidence>
<dbReference type="PANTHER" id="PTHR12549">
    <property type="entry name" value="JMJC DOMAIN-CONTAINING HISTONE DEMETHYLATION PROTEIN"/>
    <property type="match status" value="1"/>
</dbReference>
<evidence type="ECO:0000313" key="9">
    <source>
        <dbReference type="EMBL" id="CAK9274998.1"/>
    </source>
</evidence>
<evidence type="ECO:0008006" key="11">
    <source>
        <dbReference type="Google" id="ProtNLM"/>
    </source>
</evidence>
<keyword evidence="4" id="KW-0539">Nucleus</keyword>
<comment type="similarity">
    <text evidence="2">Belongs to the JARID1 histone demethylase family.</text>
</comment>
<dbReference type="PROSITE" id="PS51184">
    <property type="entry name" value="JMJC"/>
    <property type="match status" value="1"/>
</dbReference>
<dbReference type="PANTHER" id="PTHR12549:SF38">
    <property type="entry name" value="JMJC DOMAIN-CONTAINING HISTONE DEMETHYLASE 2, ISOFORM A"/>
    <property type="match status" value="1"/>
</dbReference>
<feature type="compositionally biased region" description="Acidic residues" evidence="6">
    <location>
        <begin position="143"/>
        <end position="154"/>
    </location>
</feature>
<feature type="region of interest" description="Disordered" evidence="6">
    <location>
        <begin position="85"/>
        <end position="190"/>
    </location>
</feature>
<feature type="domain" description="RING-type" evidence="7">
    <location>
        <begin position="208"/>
        <end position="257"/>
    </location>
</feature>
<sequence>MEGEQQPPSMWCNPNMVKMEVESNSSHGSDDGHGIHQTYFVNPSWPEPLLQALGNQGVETTSLLRILPHSIFDTVSSIIEVKQEQFEDATQEPHPEAEEEEEEEEDMSSFKQVTDAPGDPTIGRSSSADVPLEDLGGKSGGKEEEDIIPPEDDTTERRSKTDVPQEVPIERPTHKKKEAGSPASPEELSTAECTKIQISPDANDSCYCHQCKTIFPSRKKVGFCSKCKNKRYCASCIKTWYPLLSLEDSTRECPFCRGYCNCNACVCSTGPKRKHLELSESEERSYLTYALLKLLPVLRTINTEQQEELVMEAKLHGDANVKLEWINHPIDKHLYCDNCRTSIANYFRSCGKCKYQICLSCCQELRRGCERGRIWIESSPNKLNPNGEIDMAKIKGVLSCHPVLRKVVGCTELLSLKTLLEPDWVSKLTKDVENILGEHNTVCLDMDAASPDAKRHRSSNIQGADAAEFCLNHSTSKDLNVSSHNLVPSVASGGDAGKCSSLPPQGAKYTEIYCPHSRDLKGAAGMQQFQKHWQRGEPVRVKNSHTKATGLSWEPSIMLRAFQGTAKNDIDKATSVVKALDCLDRHQIDVTMSNFFKGYKEGRCHISGWPELLKLKDWPPSSTKFEERLPRHTTEFLAALPFQEYTDPTTGILNLAAQLPEKVKPNLGPKTYIAYGYRKELRTGDSVIRLHIDMADIVYVLMHTSELQFRPREHQKFQSYIEKFRGPGEQGSRGPKRCKKMQNLTSIGALWDVFQREDTAMLQDYLRDHSEEFYYPDCWVFNSETHPIFDQTFYLTEDHKEKLKAEYGVEPWTFEQNQGDAVLIPAGCPYQVRNLKSCIQVAQKFVSPEGVQDCIKLTNELRCLPADNQANEDKLEVSKMVLYAAKNRVDRLRQIMCPPR</sequence>
<dbReference type="Gene3D" id="2.60.120.650">
    <property type="entry name" value="Cupin"/>
    <property type="match status" value="1"/>
</dbReference>
<protein>
    <recommendedName>
        <fullName evidence="11">JmjC domain-containing protein</fullName>
    </recommendedName>
</protein>
<dbReference type="Pfam" id="PF02373">
    <property type="entry name" value="JmjC"/>
    <property type="match status" value="1"/>
</dbReference>
<feature type="compositionally biased region" description="Basic and acidic residues" evidence="6">
    <location>
        <begin position="85"/>
        <end position="96"/>
    </location>
</feature>
<gene>
    <name evidence="9" type="ORF">CSSPJE1EN1_LOCUS20476</name>
</gene>
<accession>A0ABP0X7C4</accession>
<keyword evidence="3" id="KW-0479">Metal-binding</keyword>
<name>A0ABP0X7C4_9BRYO</name>
<evidence type="ECO:0000256" key="1">
    <source>
        <dbReference type="ARBA" id="ARBA00004123"/>
    </source>
</evidence>
<dbReference type="EMBL" id="OZ020101">
    <property type="protein sequence ID" value="CAK9274998.1"/>
    <property type="molecule type" value="Genomic_DNA"/>
</dbReference>
<comment type="subcellular location">
    <subcellularLocation>
        <location evidence="1">Nucleus</location>
    </subcellularLocation>
</comment>
<proteinExistence type="inferred from homology"/>
<dbReference type="SMART" id="SM00558">
    <property type="entry name" value="JmjC"/>
    <property type="match status" value="1"/>
</dbReference>
<dbReference type="InterPro" id="IPR001841">
    <property type="entry name" value="Znf_RING"/>
</dbReference>
<feature type="compositionally biased region" description="Basic and acidic residues" evidence="6">
    <location>
        <begin position="155"/>
        <end position="172"/>
    </location>
</feature>
<evidence type="ECO:0000259" key="7">
    <source>
        <dbReference type="PROSITE" id="PS50089"/>
    </source>
</evidence>
<dbReference type="InterPro" id="IPR003347">
    <property type="entry name" value="JmjC_dom"/>
</dbReference>
<evidence type="ECO:0000256" key="4">
    <source>
        <dbReference type="ARBA" id="ARBA00023242"/>
    </source>
</evidence>
<reference evidence="9" key="1">
    <citation type="submission" date="2024-02" db="EMBL/GenBank/DDBJ databases">
        <authorList>
            <consortium name="ELIXIR-Norway"/>
            <consortium name="Elixir Norway"/>
        </authorList>
    </citation>
    <scope>NUCLEOTIDE SEQUENCE</scope>
</reference>
<evidence type="ECO:0000259" key="8">
    <source>
        <dbReference type="PROSITE" id="PS51184"/>
    </source>
</evidence>
<feature type="compositionally biased region" description="Acidic residues" evidence="6">
    <location>
        <begin position="97"/>
        <end position="107"/>
    </location>
</feature>
<feature type="domain" description="JmjC" evidence="8">
    <location>
        <begin position="648"/>
        <end position="862"/>
    </location>
</feature>
<evidence type="ECO:0000256" key="3">
    <source>
        <dbReference type="ARBA" id="ARBA00022723"/>
    </source>
</evidence>
<dbReference type="Proteomes" id="UP001497444">
    <property type="component" value="Chromosome 6"/>
</dbReference>
<organism evidence="9 10">
    <name type="scientific">Sphagnum jensenii</name>
    <dbReference type="NCBI Taxonomy" id="128206"/>
    <lineage>
        <taxon>Eukaryota</taxon>
        <taxon>Viridiplantae</taxon>
        <taxon>Streptophyta</taxon>
        <taxon>Embryophyta</taxon>
        <taxon>Bryophyta</taxon>
        <taxon>Sphagnophytina</taxon>
        <taxon>Sphagnopsida</taxon>
        <taxon>Sphagnales</taxon>
        <taxon>Sphagnaceae</taxon>
        <taxon>Sphagnum</taxon>
    </lineage>
</organism>
<keyword evidence="10" id="KW-1185">Reference proteome</keyword>
<evidence type="ECO:0000256" key="6">
    <source>
        <dbReference type="SAM" id="MobiDB-lite"/>
    </source>
</evidence>